<dbReference type="Gene3D" id="3.30.50.20">
    <property type="entry name" value="prophage-derive protein ybcO"/>
    <property type="match status" value="1"/>
</dbReference>
<dbReference type="InterPro" id="IPR010774">
    <property type="entry name" value="YbcO"/>
</dbReference>
<dbReference type="AlphaFoldDB" id="A0A162C8Z4"/>
<dbReference type="EMBL" id="AUYC01000023">
    <property type="protein sequence ID" value="KZN64196.1"/>
    <property type="molecule type" value="Genomic_DNA"/>
</dbReference>
<evidence type="ECO:0008006" key="3">
    <source>
        <dbReference type="Google" id="ProtNLM"/>
    </source>
</evidence>
<protein>
    <recommendedName>
        <fullName evidence="3">DUF1364 domain-containing protein</fullName>
    </recommendedName>
</protein>
<dbReference type="Proteomes" id="UP000076486">
    <property type="component" value="Unassembled WGS sequence"/>
</dbReference>
<gene>
    <name evidence="1" type="ORF">N473_15655</name>
</gene>
<sequence>MSVISEKLRESAKGQACQIRLPGICNFDSSTVVLAHVGGGAGMGQKCDDIHSAYTCSACHDVIDGRSGPVMLSETTIRIFVFEGMIRTQRLFLKQNLVMVAT</sequence>
<organism evidence="1 2">
    <name type="scientific">Pseudoalteromonas luteoviolacea CPMOR-1</name>
    <dbReference type="NCBI Taxonomy" id="1365248"/>
    <lineage>
        <taxon>Bacteria</taxon>
        <taxon>Pseudomonadati</taxon>
        <taxon>Pseudomonadota</taxon>
        <taxon>Gammaproteobacteria</taxon>
        <taxon>Alteromonadales</taxon>
        <taxon>Pseudoalteromonadaceae</taxon>
        <taxon>Pseudoalteromonas</taxon>
    </lineage>
</organism>
<evidence type="ECO:0000313" key="2">
    <source>
        <dbReference type="Proteomes" id="UP000076486"/>
    </source>
</evidence>
<proteinExistence type="predicted"/>
<dbReference type="Pfam" id="PF07102">
    <property type="entry name" value="YbcO"/>
    <property type="match status" value="1"/>
</dbReference>
<reference evidence="1 2" key="1">
    <citation type="submission" date="2013-07" db="EMBL/GenBank/DDBJ databases">
        <title>Comparative Genomic and Metabolomic Analysis of Twelve Strains of Pseudoalteromonas luteoviolacea.</title>
        <authorList>
            <person name="Vynne N.G."/>
            <person name="Mansson M."/>
            <person name="Gram L."/>
        </authorList>
    </citation>
    <scope>NUCLEOTIDE SEQUENCE [LARGE SCALE GENOMIC DNA]</scope>
    <source>
        <strain evidence="1 2">CPMOR-1</strain>
    </source>
</reference>
<accession>A0A162C8Z4</accession>
<comment type="caution">
    <text evidence="1">The sequence shown here is derived from an EMBL/GenBank/DDBJ whole genome shotgun (WGS) entry which is preliminary data.</text>
</comment>
<name>A0A162C8Z4_9GAMM</name>
<evidence type="ECO:0000313" key="1">
    <source>
        <dbReference type="EMBL" id="KZN64196.1"/>
    </source>
</evidence>
<dbReference type="RefSeq" id="WP_063367749.1">
    <property type="nucleotide sequence ID" value="NZ_AUYC01000023.1"/>
</dbReference>
<dbReference type="PATRIC" id="fig|1365248.3.peg.2044"/>